<reference evidence="1" key="1">
    <citation type="submission" date="2013-12" db="EMBL/GenBank/DDBJ databases">
        <title>A Varibaculum cambriense genome reconstructed from a premature infant gut community with otherwise low bacterial novelty that shifts toward anaerobic metabolism during the third week of life.</title>
        <authorList>
            <person name="Brown C.T."/>
            <person name="Sharon I."/>
            <person name="Thomas B.C."/>
            <person name="Castelle C.J."/>
            <person name="Morowitz M.J."/>
            <person name="Banfield J.F."/>
        </authorList>
    </citation>
    <scope>NUCLEOTIDE SEQUENCE</scope>
</reference>
<gene>
    <name evidence="1" type="ORF">Q604_UNBC10735G0001</name>
</gene>
<organism evidence="1">
    <name type="scientific">human gut metagenome</name>
    <dbReference type="NCBI Taxonomy" id="408170"/>
    <lineage>
        <taxon>unclassified sequences</taxon>
        <taxon>metagenomes</taxon>
        <taxon>organismal metagenomes</taxon>
    </lineage>
</organism>
<sequence length="84" mass="9207">EYDKWKETKAKQLEVTGTASDANSGTLINDSESSNRLYSSIESLVSTTSNGSKETSQNHEAVGTMKDQFTQFVDQVQTIKGNVD</sequence>
<name>W1XXJ1_9ZZZZ</name>
<dbReference type="AlphaFoldDB" id="W1XXJ1"/>
<protein>
    <submittedName>
        <fullName evidence="1">Uncharacterized protein</fullName>
    </submittedName>
</protein>
<feature type="non-terminal residue" evidence="1">
    <location>
        <position position="84"/>
    </location>
</feature>
<comment type="caution">
    <text evidence="1">The sequence shown here is derived from an EMBL/GenBank/DDBJ whole genome shotgun (WGS) entry which is preliminary data.</text>
</comment>
<accession>W1XXJ1</accession>
<dbReference type="EMBL" id="AZMM01010735">
    <property type="protein sequence ID" value="ETJ34851.1"/>
    <property type="molecule type" value="Genomic_DNA"/>
</dbReference>
<evidence type="ECO:0000313" key="1">
    <source>
        <dbReference type="EMBL" id="ETJ34851.1"/>
    </source>
</evidence>
<proteinExistence type="predicted"/>
<feature type="non-terminal residue" evidence="1">
    <location>
        <position position="1"/>
    </location>
</feature>